<proteinExistence type="predicted"/>
<dbReference type="Proteomes" id="UP000319557">
    <property type="component" value="Chromosome"/>
</dbReference>
<dbReference type="SUPFAM" id="SSF48452">
    <property type="entry name" value="TPR-like"/>
    <property type="match status" value="1"/>
</dbReference>
<dbReference type="EMBL" id="CP036261">
    <property type="protein sequence ID" value="QDS87091.1"/>
    <property type="molecule type" value="Genomic_DNA"/>
</dbReference>
<keyword evidence="2" id="KW-1185">Reference proteome</keyword>
<dbReference type="RefSeq" id="WP_145343239.1">
    <property type="nucleotide sequence ID" value="NZ_CP036261.1"/>
</dbReference>
<evidence type="ECO:0000313" key="2">
    <source>
        <dbReference type="Proteomes" id="UP000319557"/>
    </source>
</evidence>
<evidence type="ECO:0000313" key="1">
    <source>
        <dbReference type="EMBL" id="QDS87091.1"/>
    </source>
</evidence>
<dbReference type="OrthoDB" id="262809at2"/>
<reference evidence="1 2" key="1">
    <citation type="submission" date="2019-02" db="EMBL/GenBank/DDBJ databases">
        <title>Deep-cultivation of Planctomycetes and their phenomic and genomic characterization uncovers novel biology.</title>
        <authorList>
            <person name="Wiegand S."/>
            <person name="Jogler M."/>
            <person name="Boedeker C."/>
            <person name="Pinto D."/>
            <person name="Vollmers J."/>
            <person name="Rivas-Marin E."/>
            <person name="Kohn T."/>
            <person name="Peeters S.H."/>
            <person name="Heuer A."/>
            <person name="Rast P."/>
            <person name="Oberbeckmann S."/>
            <person name="Bunk B."/>
            <person name="Jeske O."/>
            <person name="Meyerdierks A."/>
            <person name="Storesund J.E."/>
            <person name="Kallscheuer N."/>
            <person name="Luecker S."/>
            <person name="Lage O.M."/>
            <person name="Pohl T."/>
            <person name="Merkel B.J."/>
            <person name="Hornburger P."/>
            <person name="Mueller R.-W."/>
            <person name="Bruemmer F."/>
            <person name="Labrenz M."/>
            <person name="Spormann A.M."/>
            <person name="Op den Camp H."/>
            <person name="Overmann J."/>
            <person name="Amann R."/>
            <person name="Jetten M.S.M."/>
            <person name="Mascher T."/>
            <person name="Medema M.H."/>
            <person name="Devos D.P."/>
            <person name="Kaster A.-K."/>
            <person name="Ovreas L."/>
            <person name="Rohde M."/>
            <person name="Galperin M.Y."/>
            <person name="Jogler C."/>
        </authorList>
    </citation>
    <scope>NUCLEOTIDE SEQUENCE [LARGE SCALE GENOMIC DNA]</scope>
    <source>
        <strain evidence="1 2">EC9</strain>
    </source>
</reference>
<accession>A0A517LWU4</accession>
<name>A0A517LWU4_9BACT</name>
<organism evidence="1 2">
    <name type="scientific">Rosistilla ulvae</name>
    <dbReference type="NCBI Taxonomy" id="1930277"/>
    <lineage>
        <taxon>Bacteria</taxon>
        <taxon>Pseudomonadati</taxon>
        <taxon>Planctomycetota</taxon>
        <taxon>Planctomycetia</taxon>
        <taxon>Pirellulales</taxon>
        <taxon>Pirellulaceae</taxon>
        <taxon>Rosistilla</taxon>
    </lineage>
</organism>
<sequence length="355" mass="39194">MPEQKSPWPILCCSILIVLSGCSIGTELHVWQPPLAVDGVGKRVAVAPLVGSPQLATEMAQTIAVQQPKLPQPAELVSQYELSQADGIQLVSFDDRSPSDLALLPVARRADVDYLLVGEVLNDPFAGRSQSLAHDDPELQWKLGQMLESQEEEDPILAFSWRVIDVASGETRWANPMSVSKSFLDATYPDLSDQQRSLSQQLQAAAGRETWKLLVPFVGAHQVELAVPWVSLGAKQTRQGNQYAMSGDWQQAEASWREALADHPRQFAALHNLALAAVARQDYVEAKRLATEALSKRDSRLFQKTLVWIEARQREYHKAFDLPDPVGGWNYRSPRPLTAALERGASLGTHAPVPD</sequence>
<dbReference type="AlphaFoldDB" id="A0A517LWU4"/>
<dbReference type="KEGG" id="ruv:EC9_12670"/>
<gene>
    <name evidence="1" type="ORF">EC9_12670</name>
</gene>
<dbReference type="PROSITE" id="PS51257">
    <property type="entry name" value="PROKAR_LIPOPROTEIN"/>
    <property type="match status" value="1"/>
</dbReference>
<protein>
    <submittedName>
        <fullName evidence="1">Tetratricopeptide repeat protein</fullName>
    </submittedName>
</protein>
<dbReference type="InterPro" id="IPR011990">
    <property type="entry name" value="TPR-like_helical_dom_sf"/>
</dbReference>
<dbReference type="Gene3D" id="1.25.40.10">
    <property type="entry name" value="Tetratricopeptide repeat domain"/>
    <property type="match status" value="1"/>
</dbReference>